<gene>
    <name evidence="3" type="ORF">HRbin17_01420</name>
</gene>
<evidence type="ECO:0000256" key="1">
    <source>
        <dbReference type="SAM" id="MobiDB-lite"/>
    </source>
</evidence>
<protein>
    <recommendedName>
        <fullName evidence="2">Neutral/alkaline non-lysosomal ceramidase N-terminal domain-containing protein</fullName>
    </recommendedName>
</protein>
<evidence type="ECO:0000313" key="4">
    <source>
        <dbReference type="Proteomes" id="UP000236173"/>
    </source>
</evidence>
<reference evidence="4" key="1">
    <citation type="submission" date="2017-09" db="EMBL/GenBank/DDBJ databases">
        <title>Metaegenomics of thermophilic ammonia-oxidizing enrichment culture.</title>
        <authorList>
            <person name="Kato S."/>
            <person name="Suzuki K."/>
        </authorList>
    </citation>
    <scope>NUCLEOTIDE SEQUENCE [LARGE SCALE GENOMIC DNA]</scope>
</reference>
<feature type="domain" description="Neutral/alkaline non-lysosomal ceramidase N-terminal" evidence="2">
    <location>
        <begin position="11"/>
        <end position="211"/>
    </location>
</feature>
<name>A0A2H5XCJ8_9BACT</name>
<organism evidence="3 4">
    <name type="scientific">Candidatus Fervidibacter japonicus</name>
    <dbReference type="NCBI Taxonomy" id="2035412"/>
    <lineage>
        <taxon>Bacteria</taxon>
        <taxon>Candidatus Fervidibacterota</taxon>
        <taxon>Candidatus Fervidibacter</taxon>
    </lineage>
</organism>
<dbReference type="Pfam" id="PF04734">
    <property type="entry name" value="Ceramidase_alk"/>
    <property type="match status" value="1"/>
</dbReference>
<accession>A0A2H5XCJ8</accession>
<evidence type="ECO:0000313" key="3">
    <source>
        <dbReference type="EMBL" id="GBC98903.1"/>
    </source>
</evidence>
<dbReference type="Proteomes" id="UP000236173">
    <property type="component" value="Unassembled WGS sequence"/>
</dbReference>
<proteinExistence type="predicted"/>
<dbReference type="EMBL" id="BEHT01000017">
    <property type="protein sequence ID" value="GBC98903.1"/>
    <property type="molecule type" value="Genomic_DNA"/>
</dbReference>
<dbReference type="InterPro" id="IPR031329">
    <property type="entry name" value="NEUT/ALK_ceramidase_N"/>
</dbReference>
<evidence type="ECO:0000259" key="2">
    <source>
        <dbReference type="Pfam" id="PF04734"/>
    </source>
</evidence>
<feature type="region of interest" description="Disordered" evidence="1">
    <location>
        <begin position="443"/>
        <end position="470"/>
    </location>
</feature>
<comment type="caution">
    <text evidence="3">The sequence shown here is derived from an EMBL/GenBank/DDBJ whole genome shotgun (WGS) entry which is preliminary data.</text>
</comment>
<dbReference type="AlphaFoldDB" id="A0A2H5XCJ8"/>
<sequence length="470" mass="50180">MQWRKGVEAMQVGFARVDITPPAGALIPGGFRRLVSTGVHDPLHATACVLDDGKTMVAIVSVDALSVKGSVVKQARQRIQQRCGIAPAQVLIAATHTHTGGPIADVFESEADLSYCAFVAEQIAKVVEAATVQRRPATVGVGVGDAEGLAFNRRFVMRNGLHQTHPGKGHPDIVKPAGPTDPTVGVVAARDGQGHMLGCIVNFACHCTVMGGSQFSADYPFYLGETLRRVFGEQCVAVFLPGACGDVTQVDNLSLREREFGERWAWRIGTALAGVVAQTVAQMDFHAEAPLQAAVTSVALQRRRVPEALLETAKQLLAQNGTPSVERIYAREWLLLAEKVQRQPTVTAEVQVIGIGRCALVGIPGELFCQFGWDIKRRSPFPLTFVVSCANGMVGYLPTPDAFRGGGYEVRLARSSQLMPDAGERLVAEAVRLLNDFTVPPAPAVNPTTTPPWDVGASPPALTGLTEVDP</sequence>